<dbReference type="Pfam" id="PF00072">
    <property type="entry name" value="Response_reg"/>
    <property type="match status" value="1"/>
</dbReference>
<dbReference type="AlphaFoldDB" id="A0A1H3ZY54"/>
<dbReference type="CDD" id="cd00130">
    <property type="entry name" value="PAS"/>
    <property type="match status" value="1"/>
</dbReference>
<dbReference type="InterPro" id="IPR036097">
    <property type="entry name" value="HisK_dim/P_sf"/>
</dbReference>
<dbReference type="Gene3D" id="1.10.287.130">
    <property type="match status" value="1"/>
</dbReference>
<dbReference type="InterPro" id="IPR036890">
    <property type="entry name" value="HATPase_C_sf"/>
</dbReference>
<dbReference type="InterPro" id="IPR004358">
    <property type="entry name" value="Sig_transdc_His_kin-like_C"/>
</dbReference>
<dbReference type="RefSeq" id="WP_245712021.1">
    <property type="nucleotide sequence ID" value="NZ_FNRD01000003.1"/>
</dbReference>
<evidence type="ECO:0000256" key="1">
    <source>
        <dbReference type="ARBA" id="ARBA00000085"/>
    </source>
</evidence>
<feature type="domain" description="Histidine kinase" evidence="13">
    <location>
        <begin position="223"/>
        <end position="441"/>
    </location>
</feature>
<dbReference type="Gene3D" id="3.30.450.20">
    <property type="entry name" value="PAS domain"/>
    <property type="match status" value="1"/>
</dbReference>
<evidence type="ECO:0000259" key="15">
    <source>
        <dbReference type="PROSITE" id="PS50112"/>
    </source>
</evidence>
<accession>A0A1H3ZY54</accession>
<evidence type="ECO:0000256" key="2">
    <source>
        <dbReference type="ARBA" id="ARBA00004236"/>
    </source>
</evidence>
<evidence type="ECO:0000256" key="11">
    <source>
        <dbReference type="ARBA" id="ARBA00023136"/>
    </source>
</evidence>
<dbReference type="InterPro" id="IPR011006">
    <property type="entry name" value="CheY-like_superfamily"/>
</dbReference>
<keyword evidence="5 12" id="KW-0597">Phosphoprotein</keyword>
<reference evidence="17" key="1">
    <citation type="submission" date="2016-10" db="EMBL/GenBank/DDBJ databases">
        <authorList>
            <person name="Varghese N."/>
            <person name="Submissions S."/>
        </authorList>
    </citation>
    <scope>NUCLEOTIDE SEQUENCE [LARGE SCALE GENOMIC DNA]</scope>
    <source>
        <strain evidence="17">DSM 22376</strain>
    </source>
</reference>
<dbReference type="PROSITE" id="PS50112">
    <property type="entry name" value="PAS"/>
    <property type="match status" value="1"/>
</dbReference>
<dbReference type="InterPro" id="IPR013656">
    <property type="entry name" value="PAS_4"/>
</dbReference>
<keyword evidence="7" id="KW-0547">Nucleotide-binding</keyword>
<keyword evidence="8" id="KW-0418">Kinase</keyword>
<evidence type="ECO:0000259" key="14">
    <source>
        <dbReference type="PROSITE" id="PS50110"/>
    </source>
</evidence>
<dbReference type="InterPro" id="IPR000014">
    <property type="entry name" value="PAS"/>
</dbReference>
<dbReference type="FunFam" id="1.10.287.130:FF:000002">
    <property type="entry name" value="Two-component osmosensing histidine kinase"/>
    <property type="match status" value="1"/>
</dbReference>
<organism evidence="16 17">
    <name type="scientific">Flavobacterium gillisiae</name>
    <dbReference type="NCBI Taxonomy" id="150146"/>
    <lineage>
        <taxon>Bacteria</taxon>
        <taxon>Pseudomonadati</taxon>
        <taxon>Bacteroidota</taxon>
        <taxon>Flavobacteriia</taxon>
        <taxon>Flavobacteriales</taxon>
        <taxon>Flavobacteriaceae</taxon>
        <taxon>Flavobacterium</taxon>
    </lineage>
</organism>
<evidence type="ECO:0000256" key="8">
    <source>
        <dbReference type="ARBA" id="ARBA00022777"/>
    </source>
</evidence>
<dbReference type="STRING" id="150146.SAMN05443667_103110"/>
<dbReference type="SMART" id="SM00387">
    <property type="entry name" value="HATPase_c"/>
    <property type="match status" value="1"/>
</dbReference>
<dbReference type="PROSITE" id="PS50110">
    <property type="entry name" value="RESPONSE_REGULATORY"/>
    <property type="match status" value="1"/>
</dbReference>
<dbReference type="SMART" id="SM00388">
    <property type="entry name" value="HisKA"/>
    <property type="match status" value="1"/>
</dbReference>
<keyword evidence="6" id="KW-0808">Transferase</keyword>
<dbReference type="SUPFAM" id="SSF55785">
    <property type="entry name" value="PYP-like sensor domain (PAS domain)"/>
    <property type="match status" value="1"/>
</dbReference>
<evidence type="ECO:0000256" key="3">
    <source>
        <dbReference type="ARBA" id="ARBA00012438"/>
    </source>
</evidence>
<dbReference type="FunFam" id="3.30.565.10:FF:000023">
    <property type="entry name" value="PAS domain-containing sensor histidine kinase"/>
    <property type="match status" value="1"/>
</dbReference>
<evidence type="ECO:0000256" key="7">
    <source>
        <dbReference type="ARBA" id="ARBA00022741"/>
    </source>
</evidence>
<dbReference type="CDD" id="cd17546">
    <property type="entry name" value="REC_hyHK_CKI1_RcsC-like"/>
    <property type="match status" value="1"/>
</dbReference>
<evidence type="ECO:0000256" key="4">
    <source>
        <dbReference type="ARBA" id="ARBA00022475"/>
    </source>
</evidence>
<keyword evidence="11" id="KW-0472">Membrane</keyword>
<keyword evidence="10" id="KW-0902">Two-component regulatory system</keyword>
<name>A0A1H3ZY54_9FLAO</name>
<evidence type="ECO:0000313" key="16">
    <source>
        <dbReference type="EMBL" id="SEA28361.1"/>
    </source>
</evidence>
<evidence type="ECO:0000256" key="12">
    <source>
        <dbReference type="PROSITE-ProRule" id="PRU00169"/>
    </source>
</evidence>
<evidence type="ECO:0000256" key="5">
    <source>
        <dbReference type="ARBA" id="ARBA00022553"/>
    </source>
</evidence>
<dbReference type="EC" id="2.7.13.3" evidence="3"/>
<dbReference type="SMART" id="SM00448">
    <property type="entry name" value="REC"/>
    <property type="match status" value="1"/>
</dbReference>
<evidence type="ECO:0000313" key="17">
    <source>
        <dbReference type="Proteomes" id="UP000198951"/>
    </source>
</evidence>
<dbReference type="InterPro" id="IPR001789">
    <property type="entry name" value="Sig_transdc_resp-reg_receiver"/>
</dbReference>
<dbReference type="InterPro" id="IPR035965">
    <property type="entry name" value="PAS-like_dom_sf"/>
</dbReference>
<keyword evidence="4" id="KW-1003">Cell membrane</keyword>
<dbReference type="InterPro" id="IPR003661">
    <property type="entry name" value="HisK_dim/P_dom"/>
</dbReference>
<dbReference type="PROSITE" id="PS50109">
    <property type="entry name" value="HIS_KIN"/>
    <property type="match status" value="1"/>
</dbReference>
<comment type="catalytic activity">
    <reaction evidence="1">
        <text>ATP + protein L-histidine = ADP + protein N-phospho-L-histidine.</text>
        <dbReference type="EC" id="2.7.13.3"/>
    </reaction>
</comment>
<feature type="modified residue" description="4-aspartylphosphate" evidence="12">
    <location>
        <position position="514"/>
    </location>
</feature>
<evidence type="ECO:0000256" key="10">
    <source>
        <dbReference type="ARBA" id="ARBA00023012"/>
    </source>
</evidence>
<evidence type="ECO:0000259" key="13">
    <source>
        <dbReference type="PROSITE" id="PS50109"/>
    </source>
</evidence>
<dbReference type="EMBL" id="FNRD01000003">
    <property type="protein sequence ID" value="SEA28361.1"/>
    <property type="molecule type" value="Genomic_DNA"/>
</dbReference>
<dbReference type="GO" id="GO:0005886">
    <property type="term" value="C:plasma membrane"/>
    <property type="evidence" value="ECO:0007669"/>
    <property type="project" value="UniProtKB-SubCell"/>
</dbReference>
<dbReference type="NCBIfam" id="TIGR00229">
    <property type="entry name" value="sensory_box"/>
    <property type="match status" value="1"/>
</dbReference>
<gene>
    <name evidence="16" type="ORF">SAMN05443667_103110</name>
</gene>
<dbReference type="Pfam" id="PF08448">
    <property type="entry name" value="PAS_4"/>
    <property type="match status" value="1"/>
</dbReference>
<protein>
    <recommendedName>
        <fullName evidence="3">histidine kinase</fullName>
        <ecNumber evidence="3">2.7.13.3</ecNumber>
    </recommendedName>
</protein>
<keyword evidence="9" id="KW-0067">ATP-binding</keyword>
<dbReference type="GO" id="GO:0000155">
    <property type="term" value="F:phosphorelay sensor kinase activity"/>
    <property type="evidence" value="ECO:0007669"/>
    <property type="project" value="InterPro"/>
</dbReference>
<dbReference type="InterPro" id="IPR005467">
    <property type="entry name" value="His_kinase_dom"/>
</dbReference>
<dbReference type="SUPFAM" id="SSF55874">
    <property type="entry name" value="ATPase domain of HSP90 chaperone/DNA topoisomerase II/histidine kinase"/>
    <property type="match status" value="1"/>
</dbReference>
<dbReference type="InterPro" id="IPR003594">
    <property type="entry name" value="HATPase_dom"/>
</dbReference>
<dbReference type="Gene3D" id="3.30.565.10">
    <property type="entry name" value="Histidine kinase-like ATPase, C-terminal domain"/>
    <property type="match status" value="1"/>
</dbReference>
<dbReference type="Pfam" id="PF02518">
    <property type="entry name" value="HATPase_c"/>
    <property type="match status" value="1"/>
</dbReference>
<dbReference type="PRINTS" id="PR00344">
    <property type="entry name" value="BCTRLSENSOR"/>
</dbReference>
<dbReference type="SMART" id="SM00091">
    <property type="entry name" value="PAS"/>
    <property type="match status" value="1"/>
</dbReference>
<sequence>MAYICLCIPNLNLLAMDYTNLNTTKIANDFYKLQQDYNSLKERFDTINDKNQINENQINQINEKLTVSLENMSDAFVAIDNDWKYTFVNQKAALMFGKQPEELIGKNAWVIFPDAIDTPYHKVYYKAMKNKKEVVFEDYYVPWDRWFENRVIPSKEGIVVFFQDITDRKLAEKNLLDLNTKLEIRNRELHKSIIQIQKINTELIYAKETAEEGDRLKSSFLANMSHEIRTPMNGILGFTALLKEPKLTGKEQREYIRVIEKSGDRMLNIIDDIVSVSKIESGQMNLSYKETSIKEQIESIYTTFKEEAEQKNIALQIHNSLSEADNLIRTDKEKVYAILSHLLTNALKFTDHGLIEIGCFKKNNSITFYVKDSGIGIDSNKIDIIFERFRQVDDSLHRNYDGAGLGLYISKSYTDLLGGKIWAENNTDNGAVFYFKIPFIKPNEIEKEAKTPLSLVPYETQKLKILVAEDDSISLKFISKILKIFGENLLIARNGFEAVTLCKNNPDIDIVLMDIQMPVMNGYEAIKKIREFNEDVIIITQSAFVFTDEAEKAIEVGGNGYISKPIDKKQLIDHINKQIIKSRNKSKTTNVS</sequence>
<dbReference type="SUPFAM" id="SSF52172">
    <property type="entry name" value="CheY-like"/>
    <property type="match status" value="1"/>
</dbReference>
<feature type="domain" description="PAS" evidence="15">
    <location>
        <begin position="61"/>
        <end position="131"/>
    </location>
</feature>
<dbReference type="GO" id="GO:0005524">
    <property type="term" value="F:ATP binding"/>
    <property type="evidence" value="ECO:0007669"/>
    <property type="project" value="UniProtKB-KW"/>
</dbReference>
<evidence type="ECO:0000256" key="9">
    <source>
        <dbReference type="ARBA" id="ARBA00022840"/>
    </source>
</evidence>
<comment type="subcellular location">
    <subcellularLocation>
        <location evidence="2">Cell membrane</location>
    </subcellularLocation>
</comment>
<keyword evidence="17" id="KW-1185">Reference proteome</keyword>
<dbReference type="SUPFAM" id="SSF47384">
    <property type="entry name" value="Homodimeric domain of signal transducing histidine kinase"/>
    <property type="match status" value="1"/>
</dbReference>
<evidence type="ECO:0000256" key="6">
    <source>
        <dbReference type="ARBA" id="ARBA00022679"/>
    </source>
</evidence>
<dbReference type="CDD" id="cd00082">
    <property type="entry name" value="HisKA"/>
    <property type="match status" value="1"/>
</dbReference>
<dbReference type="PANTHER" id="PTHR45339">
    <property type="entry name" value="HYBRID SIGNAL TRANSDUCTION HISTIDINE KINASE J"/>
    <property type="match status" value="1"/>
</dbReference>
<feature type="domain" description="Response regulatory" evidence="14">
    <location>
        <begin position="464"/>
        <end position="579"/>
    </location>
</feature>
<dbReference type="PANTHER" id="PTHR45339:SF1">
    <property type="entry name" value="HYBRID SIGNAL TRANSDUCTION HISTIDINE KINASE J"/>
    <property type="match status" value="1"/>
</dbReference>
<dbReference type="Proteomes" id="UP000198951">
    <property type="component" value="Unassembled WGS sequence"/>
</dbReference>
<dbReference type="Gene3D" id="3.40.50.2300">
    <property type="match status" value="1"/>
</dbReference>
<dbReference type="Pfam" id="PF00512">
    <property type="entry name" value="HisKA"/>
    <property type="match status" value="1"/>
</dbReference>
<proteinExistence type="predicted"/>